<dbReference type="Proteomes" id="UP000232003">
    <property type="component" value="Chromosome"/>
</dbReference>
<evidence type="ECO:0000256" key="6">
    <source>
        <dbReference type="HAMAP-Rule" id="MF_00653"/>
    </source>
</evidence>
<dbReference type="KEGG" id="nfl:COO91_01075"/>
<dbReference type="AlphaFoldDB" id="A0A2K8SIT6"/>
<accession>A0A2K8SIT6</accession>
<dbReference type="CDD" id="cd16274">
    <property type="entry name" value="PQQB-like_MBL-fold"/>
    <property type="match status" value="1"/>
</dbReference>
<dbReference type="InterPro" id="IPR011842">
    <property type="entry name" value="PQQ_synth_PqqB"/>
</dbReference>
<evidence type="ECO:0000256" key="5">
    <source>
        <dbReference type="ARBA" id="ARBA00022905"/>
    </source>
</evidence>
<dbReference type="SUPFAM" id="SSF56281">
    <property type="entry name" value="Metallo-hydrolase/oxidoreductase"/>
    <property type="match status" value="1"/>
</dbReference>
<evidence type="ECO:0000256" key="1">
    <source>
        <dbReference type="ARBA" id="ARBA00004886"/>
    </source>
</evidence>
<evidence type="ECO:0000313" key="9">
    <source>
        <dbReference type="Proteomes" id="UP000232003"/>
    </source>
</evidence>
<proteinExistence type="inferred from homology"/>
<evidence type="ECO:0000313" key="8">
    <source>
        <dbReference type="EMBL" id="AUB35203.1"/>
    </source>
</evidence>
<dbReference type="HAMAP" id="MF_00653">
    <property type="entry name" value="PQQ_syn_PqqB"/>
    <property type="match status" value="1"/>
</dbReference>
<keyword evidence="5 6" id="KW-0884">PQQ biosynthesis</keyword>
<gene>
    <name evidence="6" type="primary">pqqB</name>
    <name evidence="8" type="ORF">COO91_01075</name>
</gene>
<dbReference type="GO" id="GO:0018189">
    <property type="term" value="P:pyrroloquinoline quinone biosynthetic process"/>
    <property type="evidence" value="ECO:0007669"/>
    <property type="project" value="UniProtKB-UniRule"/>
</dbReference>
<name>A0A2K8SIT6_9NOSO</name>
<dbReference type="EMBL" id="CP024785">
    <property type="protein sequence ID" value="AUB35203.1"/>
    <property type="molecule type" value="Genomic_DNA"/>
</dbReference>
<evidence type="ECO:0000259" key="7">
    <source>
        <dbReference type="Pfam" id="PF12706"/>
    </source>
</evidence>
<dbReference type="UniPathway" id="UPA00539"/>
<dbReference type="OrthoDB" id="9800940at2"/>
<reference evidence="8 9" key="1">
    <citation type="submission" date="2017-11" db="EMBL/GenBank/DDBJ databases">
        <title>Complete genome of a free-living desiccation-tolerant cyanobacterium and its photosynthetic adaptation to extreme terrestrial habitat.</title>
        <authorList>
            <person name="Shang J."/>
        </authorList>
    </citation>
    <scope>NUCLEOTIDE SEQUENCE [LARGE SCALE GENOMIC DNA]</scope>
    <source>
        <strain evidence="8 9">CCNUN1</strain>
    </source>
</reference>
<feature type="domain" description="Metallo-beta-lactamase" evidence="7">
    <location>
        <begin position="51"/>
        <end position="268"/>
    </location>
</feature>
<protein>
    <recommendedName>
        <fullName evidence="3 6">Coenzyme PQQ synthesis protein B</fullName>
    </recommendedName>
    <alternativeName>
        <fullName evidence="6">Pyrroloquinoline quinone biosynthesis protein B</fullName>
    </alternativeName>
</protein>
<evidence type="ECO:0000256" key="4">
    <source>
        <dbReference type="ARBA" id="ARBA00022448"/>
    </source>
</evidence>
<keyword evidence="9" id="KW-1185">Reference proteome</keyword>
<sequence length="301" mass="33072">MFLKILGTAAGGGFPQWNCNCPNCQAVRTNRAGVNWLNQSSIAVRTNNQPWFLVNASPDVRPQLEKLREGQPSTIRSSPIAGVLLTDAEIDHTTGLVILRESTEKLRVYGTETVRKALTEGYPLLSTLASYCGVEWSVLEPHVPINLGLNGADGLEVEVFPLAAKPPKYMRHQTNLDGIWVIGLTFRDRTTGKVATYAPGLAELDEKILERFESSDCILVDGTCWHNDELLALGISKLQARDMGHLPLNTSLKSLANLSRPRKILVHINNTNPILLPDSEERKIVEAAGIEVGYDGLTIEL</sequence>
<dbReference type="Gene3D" id="3.60.15.10">
    <property type="entry name" value="Ribonuclease Z/Hydroxyacylglutathione hydrolase-like"/>
    <property type="match status" value="1"/>
</dbReference>
<dbReference type="PANTHER" id="PTHR42663">
    <property type="entry name" value="HYDROLASE C777.06C-RELATED-RELATED"/>
    <property type="match status" value="1"/>
</dbReference>
<dbReference type="RefSeq" id="WP_100897521.1">
    <property type="nucleotide sequence ID" value="NZ_CAWNNC010000001.1"/>
</dbReference>
<dbReference type="InterPro" id="IPR001279">
    <property type="entry name" value="Metallo-B-lactamas"/>
</dbReference>
<evidence type="ECO:0000256" key="2">
    <source>
        <dbReference type="ARBA" id="ARBA00008481"/>
    </source>
</evidence>
<keyword evidence="4 6" id="KW-0813">Transport</keyword>
<dbReference type="InterPro" id="IPR036866">
    <property type="entry name" value="RibonucZ/Hydroxyglut_hydro"/>
</dbReference>
<comment type="function">
    <text evidence="6">May be involved in the transport of PQQ or its precursor to the periplasm.</text>
</comment>
<dbReference type="PANTHER" id="PTHR42663:SF7">
    <property type="entry name" value="COENZYME PQQ SYNTHESIS PROTEIN B"/>
    <property type="match status" value="1"/>
</dbReference>
<dbReference type="NCBIfam" id="TIGR02108">
    <property type="entry name" value="PQQ_syn_pqqB"/>
    <property type="match status" value="1"/>
</dbReference>
<comment type="pathway">
    <text evidence="1 6">Cofactor biosynthesis; pyrroloquinoline quinone biosynthesis.</text>
</comment>
<comment type="similarity">
    <text evidence="2 6">Belongs to the PqqB family.</text>
</comment>
<dbReference type="Pfam" id="PF12706">
    <property type="entry name" value="Lactamase_B_2"/>
    <property type="match status" value="1"/>
</dbReference>
<evidence type="ECO:0000256" key="3">
    <source>
        <dbReference type="ARBA" id="ARBA00015084"/>
    </source>
</evidence>
<organism evidence="8 9">
    <name type="scientific">Nostoc flagelliforme CCNUN1</name>
    <dbReference type="NCBI Taxonomy" id="2038116"/>
    <lineage>
        <taxon>Bacteria</taxon>
        <taxon>Bacillati</taxon>
        <taxon>Cyanobacteriota</taxon>
        <taxon>Cyanophyceae</taxon>
        <taxon>Nostocales</taxon>
        <taxon>Nostocaceae</taxon>
        <taxon>Nostoc</taxon>
    </lineage>
</organism>